<evidence type="ECO:0000256" key="1">
    <source>
        <dbReference type="SAM" id="MobiDB-lite"/>
    </source>
</evidence>
<gene>
    <name evidence="2" type="ORF">SVUK_LOCUS18589</name>
</gene>
<dbReference type="Proteomes" id="UP000270094">
    <property type="component" value="Unassembled WGS sequence"/>
</dbReference>
<feature type="region of interest" description="Disordered" evidence="1">
    <location>
        <begin position="69"/>
        <end position="88"/>
    </location>
</feature>
<evidence type="ECO:0000313" key="3">
    <source>
        <dbReference type="Proteomes" id="UP000270094"/>
    </source>
</evidence>
<protein>
    <submittedName>
        <fullName evidence="2">Uncharacterized protein</fullName>
    </submittedName>
</protein>
<keyword evidence="3" id="KW-1185">Reference proteome</keyword>
<dbReference type="EMBL" id="UYYB01124119">
    <property type="protein sequence ID" value="VDM83591.1"/>
    <property type="molecule type" value="Genomic_DNA"/>
</dbReference>
<accession>A0A3P7JD98</accession>
<proteinExistence type="predicted"/>
<evidence type="ECO:0000313" key="2">
    <source>
        <dbReference type="EMBL" id="VDM83591.1"/>
    </source>
</evidence>
<dbReference type="AlphaFoldDB" id="A0A3P7JD98"/>
<sequence>MAAQWCAAYASLDGAPHALRDAANRRMAAQWCAAYASLDGAPHALRYTATGVMDEGYEVPQYLNGLSSPQRRAKENQLNARAAGNLYS</sequence>
<organism evidence="2 3">
    <name type="scientific">Strongylus vulgaris</name>
    <name type="common">Blood worm</name>
    <dbReference type="NCBI Taxonomy" id="40348"/>
    <lineage>
        <taxon>Eukaryota</taxon>
        <taxon>Metazoa</taxon>
        <taxon>Ecdysozoa</taxon>
        <taxon>Nematoda</taxon>
        <taxon>Chromadorea</taxon>
        <taxon>Rhabditida</taxon>
        <taxon>Rhabditina</taxon>
        <taxon>Rhabditomorpha</taxon>
        <taxon>Strongyloidea</taxon>
        <taxon>Strongylidae</taxon>
        <taxon>Strongylus</taxon>
    </lineage>
</organism>
<name>A0A3P7JD98_STRVU</name>
<reference evidence="2 3" key="1">
    <citation type="submission" date="2018-11" db="EMBL/GenBank/DDBJ databases">
        <authorList>
            <consortium name="Pathogen Informatics"/>
        </authorList>
    </citation>
    <scope>NUCLEOTIDE SEQUENCE [LARGE SCALE GENOMIC DNA]</scope>
</reference>